<dbReference type="Gene3D" id="3.90.1600.10">
    <property type="entry name" value="Palm domain of DNA polymerase"/>
    <property type="match status" value="1"/>
</dbReference>
<keyword evidence="7" id="KW-0863">Zinc-finger</keyword>
<evidence type="ECO:0000259" key="16">
    <source>
        <dbReference type="Pfam" id="PF08996"/>
    </source>
</evidence>
<dbReference type="InterPro" id="IPR045846">
    <property type="entry name" value="POLBc_alpha"/>
</dbReference>
<dbReference type="CDD" id="cd05532">
    <property type="entry name" value="POLBc_alpha"/>
    <property type="match status" value="1"/>
</dbReference>
<feature type="domain" description="DNA-directed DNA polymerase family B multifunctional" evidence="14">
    <location>
        <begin position="738"/>
        <end position="1158"/>
    </location>
</feature>
<dbReference type="SUPFAM" id="SSF53098">
    <property type="entry name" value="Ribonuclease H-like"/>
    <property type="match status" value="1"/>
</dbReference>
<dbReference type="PANTHER" id="PTHR45861:SF1">
    <property type="entry name" value="DNA POLYMERASE ALPHA CATALYTIC SUBUNIT"/>
    <property type="match status" value="1"/>
</dbReference>
<evidence type="ECO:0000259" key="17">
    <source>
        <dbReference type="Pfam" id="PF12254"/>
    </source>
</evidence>
<evidence type="ECO:0000256" key="13">
    <source>
        <dbReference type="SAM" id="MobiDB-lite"/>
    </source>
</evidence>
<feature type="domain" description="DNA-directed DNA polymerase family B exonuclease" evidence="15">
    <location>
        <begin position="442"/>
        <end position="673"/>
    </location>
</feature>
<evidence type="ECO:0000256" key="11">
    <source>
        <dbReference type="ARBA" id="ARBA00023242"/>
    </source>
</evidence>
<evidence type="ECO:0000313" key="18">
    <source>
        <dbReference type="EMBL" id="CAG9319724.1"/>
    </source>
</evidence>
<dbReference type="Gene3D" id="1.10.3200.20">
    <property type="entry name" value="DNA Polymerase alpha, zinc finger"/>
    <property type="match status" value="1"/>
</dbReference>
<dbReference type="GO" id="GO:0003688">
    <property type="term" value="F:DNA replication origin binding"/>
    <property type="evidence" value="ECO:0007669"/>
    <property type="project" value="TreeGrafter"/>
</dbReference>
<evidence type="ECO:0000256" key="12">
    <source>
        <dbReference type="RuleBase" id="RU000442"/>
    </source>
</evidence>
<name>A0AAU9JDF9_9CILI</name>
<dbReference type="EC" id="2.7.7.7" evidence="12"/>
<dbReference type="InterPro" id="IPR043502">
    <property type="entry name" value="DNA/RNA_pol_sf"/>
</dbReference>
<evidence type="ECO:0000256" key="5">
    <source>
        <dbReference type="ARBA" id="ARBA00022705"/>
    </source>
</evidence>
<dbReference type="Gene3D" id="3.30.420.10">
    <property type="entry name" value="Ribonuclease H-like superfamily/Ribonuclease H"/>
    <property type="match status" value="1"/>
</dbReference>
<evidence type="ECO:0000256" key="1">
    <source>
        <dbReference type="ARBA" id="ARBA00004123"/>
    </source>
</evidence>
<dbReference type="GO" id="GO:0005658">
    <property type="term" value="C:alpha DNA polymerase:primase complex"/>
    <property type="evidence" value="ECO:0007669"/>
    <property type="project" value="TreeGrafter"/>
</dbReference>
<dbReference type="GO" id="GO:0000166">
    <property type="term" value="F:nucleotide binding"/>
    <property type="evidence" value="ECO:0007669"/>
    <property type="project" value="InterPro"/>
</dbReference>
<keyword evidence="11" id="KW-0539">Nucleus</keyword>
<evidence type="ECO:0000313" key="19">
    <source>
        <dbReference type="Proteomes" id="UP001162131"/>
    </source>
</evidence>
<dbReference type="GO" id="GO:0006273">
    <property type="term" value="P:lagging strand elongation"/>
    <property type="evidence" value="ECO:0007669"/>
    <property type="project" value="TreeGrafter"/>
</dbReference>
<dbReference type="Gene3D" id="1.10.287.690">
    <property type="entry name" value="Helix hairpin bin"/>
    <property type="match status" value="1"/>
</dbReference>
<dbReference type="Pfam" id="PF08996">
    <property type="entry name" value="zf-DNA_Pol"/>
    <property type="match status" value="1"/>
</dbReference>
<dbReference type="GO" id="GO:0008270">
    <property type="term" value="F:zinc ion binding"/>
    <property type="evidence" value="ECO:0007669"/>
    <property type="project" value="UniProtKB-KW"/>
</dbReference>
<evidence type="ECO:0000259" key="15">
    <source>
        <dbReference type="Pfam" id="PF03104"/>
    </source>
</evidence>
<dbReference type="Pfam" id="PF00136">
    <property type="entry name" value="DNA_pol_B"/>
    <property type="match status" value="1"/>
</dbReference>
<evidence type="ECO:0000259" key="14">
    <source>
        <dbReference type="Pfam" id="PF00136"/>
    </source>
</evidence>
<feature type="domain" description="DNA polymerase alpha catalytic subunit N-terminal" evidence="17">
    <location>
        <begin position="9"/>
        <end position="71"/>
    </location>
</feature>
<dbReference type="EMBL" id="CAJZBQ010000023">
    <property type="protein sequence ID" value="CAG9319724.1"/>
    <property type="molecule type" value="Genomic_DNA"/>
</dbReference>
<evidence type="ECO:0000256" key="7">
    <source>
        <dbReference type="ARBA" id="ARBA00022771"/>
    </source>
</evidence>
<sequence length="1345" mass="153794">MRKNRQAALAQLKEAKHGQKKRTEQYEVQEEADILVNVTEEEYQEMKKKQGNSKFITNDFGIGYDDHGELDYQDEEEDPYEEEEENLKKPKIESKSITTFMKPGVSMKPKGPKKAESVEASKIMDDLLGMMDDDSINPEEVLSMGNAVQKPKTFAVNKGTTQTHAMEEALRQRYNKPTVAKKPANESRPLEEVKKSLSEIIKNEENNKEEEEKFEMRKRKRAGDILPAKITTPKKVDEVYVHPEEPTFEMEEVHNVPEPITITAPIEETKMEIEPVVESKVEMALEENGNTNIEFQALETELPFESNSAKYLPIENGNLHVYWYDAIEDKELLPGSVFIFGKVSNIETKRFESICVIVQEMQRNLFVLPREEYKDQPGEVYQELEEIRKKCGINKWMCKPIERKYAFEFPDVPPKSSYMKVQYSSKLPPLNEKYFKGKTFSHIFGAGSSLIELLLVKRKLRGPCWMKLKDVQIAKNKCSHCKHEIVIAGPKQIEFTADEANLIPPPLTVLSLALKSVRNSKGLEICAISGVAHSQIDQVQPTPYNLNTVNAFSIVKKVGPAVASKNPTIEVVESEKVLLNSFLAKMIRIDADVIVAHELLGNFLDILISRLQALKVSNWSRMGRLSRNRYSSQKKDDAFGGNWLYRSTTSGRLLCDTFLSTKELSKQTTYTLTHLVKQILKKDRQEIIDVENLLNSVQGVERLAKHTQQDAYFNFEITMHLSVIPLTKQLTNIAGNLWYRSFLNQRAERNEMLLIHEFHKNKFVWPDKAIKKTEEVGKKNKKKYLGGLVLEPKSGLYDKFILLLDFNSLYPSLIQEYNICFTTVTRNKGVEDDNEPGGLPSEKETRGILPDIIRDLVARRKATRSLMKNETDKIKLEQLEIKQKALKLTANSMYGCLGFTQSRFYAKPIAALITMMGRQTLENAVKIAKDKLGLDVIYGDTDSIMINTNLSDMNKSLEIGNTLKKIINKQFKCLEIEIDGLFKCMLLLKKKKYACMKLVGNEFVREVKGLDMVRRDWCPISKFVSSGALDILLSGQNSEDIVANLREFVEGVYSKLQKEEYPLSEYIITKQLTKAPEKYKDGKSQPHVQVALKLKERGERNLEGQFIPYVICQEEATSYAERAKHPDDFISSAGALKIDFTWYITQQILPPLHRLCSVIDSVTSGEIATWMGQDPSKYNTSSTETTHSYVNLRGADKLTIICYGCANRYEATENSFGCKTCTKSGQINQVKNSVTRMMREKMMKYYTAERKCNEQTCGWKTKQIETNCKIKACKGIMISDYSVVQLHEQLYYLLDLFTKGCKIDQKSYQEIAMKLENVLRRSGYQRIELKNFVCSKPNLASIIDI</sequence>
<dbReference type="InterPro" id="IPR017964">
    <property type="entry name" value="DNA-dir_DNA_pol_B_CS"/>
</dbReference>
<dbReference type="InterPro" id="IPR006134">
    <property type="entry name" value="DNA-dir_DNA_pol_B_multi_dom"/>
</dbReference>
<evidence type="ECO:0000256" key="9">
    <source>
        <dbReference type="ARBA" id="ARBA00022932"/>
    </source>
</evidence>
<keyword evidence="10 12" id="KW-0238">DNA-binding</keyword>
<dbReference type="SMART" id="SM00486">
    <property type="entry name" value="POLBc"/>
    <property type="match status" value="1"/>
</dbReference>
<feature type="region of interest" description="Disordered" evidence="13">
    <location>
        <begin position="65"/>
        <end position="118"/>
    </location>
</feature>
<dbReference type="Gene3D" id="6.10.10.100">
    <property type="match status" value="1"/>
</dbReference>
<dbReference type="GO" id="GO:0003682">
    <property type="term" value="F:chromatin binding"/>
    <property type="evidence" value="ECO:0007669"/>
    <property type="project" value="TreeGrafter"/>
</dbReference>
<dbReference type="SUPFAM" id="SSF56672">
    <property type="entry name" value="DNA/RNA polymerases"/>
    <property type="match status" value="1"/>
</dbReference>
<dbReference type="InterPro" id="IPR036397">
    <property type="entry name" value="RNaseH_sf"/>
</dbReference>
<evidence type="ECO:0000256" key="2">
    <source>
        <dbReference type="ARBA" id="ARBA00005755"/>
    </source>
</evidence>
<dbReference type="Pfam" id="PF12254">
    <property type="entry name" value="DNA_pol_alpha_N"/>
    <property type="match status" value="1"/>
</dbReference>
<dbReference type="Gene3D" id="2.40.50.730">
    <property type="match status" value="1"/>
</dbReference>
<dbReference type="Gene3D" id="1.10.132.60">
    <property type="entry name" value="DNA polymerase family B, C-terminal domain"/>
    <property type="match status" value="1"/>
</dbReference>
<dbReference type="PRINTS" id="PR00106">
    <property type="entry name" value="DNAPOLB"/>
</dbReference>
<organism evidence="18 19">
    <name type="scientific">Blepharisma stoltei</name>
    <dbReference type="NCBI Taxonomy" id="1481888"/>
    <lineage>
        <taxon>Eukaryota</taxon>
        <taxon>Sar</taxon>
        <taxon>Alveolata</taxon>
        <taxon>Ciliophora</taxon>
        <taxon>Postciliodesmatophora</taxon>
        <taxon>Heterotrichea</taxon>
        <taxon>Heterotrichida</taxon>
        <taxon>Blepharismidae</taxon>
        <taxon>Blepharisma</taxon>
    </lineage>
</organism>
<accession>A0AAU9JDF9</accession>
<keyword evidence="9 12" id="KW-0239">DNA-directed DNA polymerase</keyword>
<dbReference type="InterPro" id="IPR038256">
    <property type="entry name" value="Pol_alpha_znc_sf"/>
</dbReference>
<dbReference type="PROSITE" id="PS00116">
    <property type="entry name" value="DNA_POLYMERASE_B"/>
    <property type="match status" value="1"/>
</dbReference>
<dbReference type="InterPro" id="IPR042087">
    <property type="entry name" value="DNA_pol_B_thumb"/>
</dbReference>
<feature type="domain" description="Zinc finger DNA-directed DNA polymerase family B alpha" evidence="16">
    <location>
        <begin position="1207"/>
        <end position="1306"/>
    </location>
</feature>
<keyword evidence="19" id="KW-1185">Reference proteome</keyword>
<dbReference type="InterPro" id="IPR006133">
    <property type="entry name" value="DNA-dir_DNA_pol_B_exonuc"/>
</dbReference>
<dbReference type="InterPro" id="IPR024647">
    <property type="entry name" value="DNA_pol_a_cat_su_N"/>
</dbReference>
<dbReference type="CDD" id="cd05776">
    <property type="entry name" value="DNA_polB_alpha_exo"/>
    <property type="match status" value="1"/>
</dbReference>
<evidence type="ECO:0000256" key="6">
    <source>
        <dbReference type="ARBA" id="ARBA00022723"/>
    </source>
</evidence>
<comment type="catalytic activity">
    <reaction evidence="12">
        <text>DNA(n) + a 2'-deoxyribonucleoside 5'-triphosphate = DNA(n+1) + diphosphate</text>
        <dbReference type="Rhea" id="RHEA:22508"/>
        <dbReference type="Rhea" id="RHEA-COMP:17339"/>
        <dbReference type="Rhea" id="RHEA-COMP:17340"/>
        <dbReference type="ChEBI" id="CHEBI:33019"/>
        <dbReference type="ChEBI" id="CHEBI:61560"/>
        <dbReference type="ChEBI" id="CHEBI:173112"/>
        <dbReference type="EC" id="2.7.7.7"/>
    </reaction>
</comment>
<protein>
    <recommendedName>
        <fullName evidence="12">DNA polymerase</fullName>
        <ecNumber evidence="12">2.7.7.7</ecNumber>
    </recommendedName>
</protein>
<keyword evidence="3 12" id="KW-0808">Transferase</keyword>
<feature type="compositionally biased region" description="Basic and acidic residues" evidence="13">
    <location>
        <begin position="13"/>
        <end position="25"/>
    </location>
</feature>
<keyword evidence="4 12" id="KW-0548">Nucleotidyltransferase</keyword>
<feature type="compositionally biased region" description="Acidic residues" evidence="13">
    <location>
        <begin position="71"/>
        <end position="85"/>
    </location>
</feature>
<keyword evidence="8" id="KW-0862">Zinc</keyword>
<reference evidence="18" key="1">
    <citation type="submission" date="2021-09" db="EMBL/GenBank/DDBJ databases">
        <authorList>
            <consortium name="AG Swart"/>
            <person name="Singh M."/>
            <person name="Singh A."/>
            <person name="Seah K."/>
            <person name="Emmerich C."/>
        </authorList>
    </citation>
    <scope>NUCLEOTIDE SEQUENCE</scope>
    <source>
        <strain evidence="18">ATCC30299</strain>
    </source>
</reference>
<dbReference type="InterPro" id="IPR015088">
    <property type="entry name" value="Znf_DNA-dir_DNA_pol_B_alpha"/>
</dbReference>
<dbReference type="Proteomes" id="UP001162131">
    <property type="component" value="Unassembled WGS sequence"/>
</dbReference>
<dbReference type="GO" id="GO:0006272">
    <property type="term" value="P:leading strand elongation"/>
    <property type="evidence" value="ECO:0007669"/>
    <property type="project" value="TreeGrafter"/>
</dbReference>
<keyword evidence="5 12" id="KW-0235">DNA replication</keyword>
<feature type="region of interest" description="Disordered" evidence="13">
    <location>
        <begin position="1"/>
        <end position="26"/>
    </location>
</feature>
<dbReference type="InterPro" id="IPR006172">
    <property type="entry name" value="DNA-dir_DNA_pol_B"/>
</dbReference>
<dbReference type="GO" id="GO:0003887">
    <property type="term" value="F:DNA-directed DNA polymerase activity"/>
    <property type="evidence" value="ECO:0007669"/>
    <property type="project" value="UniProtKB-KW"/>
</dbReference>
<evidence type="ECO:0000256" key="4">
    <source>
        <dbReference type="ARBA" id="ARBA00022695"/>
    </source>
</evidence>
<dbReference type="GO" id="GO:0003697">
    <property type="term" value="F:single-stranded DNA binding"/>
    <property type="evidence" value="ECO:0007669"/>
    <property type="project" value="TreeGrafter"/>
</dbReference>
<evidence type="ECO:0000256" key="10">
    <source>
        <dbReference type="ARBA" id="ARBA00023125"/>
    </source>
</evidence>
<dbReference type="GO" id="GO:1902975">
    <property type="term" value="P:mitotic DNA replication initiation"/>
    <property type="evidence" value="ECO:0007669"/>
    <property type="project" value="InterPro"/>
</dbReference>
<dbReference type="InterPro" id="IPR023211">
    <property type="entry name" value="DNA_pol_palm_dom_sf"/>
</dbReference>
<comment type="subcellular location">
    <subcellularLocation>
        <location evidence="1">Nucleus</location>
    </subcellularLocation>
</comment>
<dbReference type="NCBIfam" id="TIGR00592">
    <property type="entry name" value="pol2"/>
    <property type="match status" value="1"/>
</dbReference>
<evidence type="ECO:0000256" key="3">
    <source>
        <dbReference type="ARBA" id="ARBA00022679"/>
    </source>
</evidence>
<dbReference type="Pfam" id="PF03104">
    <property type="entry name" value="DNA_pol_B_exo1"/>
    <property type="match status" value="1"/>
</dbReference>
<dbReference type="Gene3D" id="3.30.70.2820">
    <property type="match status" value="1"/>
</dbReference>
<comment type="caution">
    <text evidence="18">The sequence shown here is derived from an EMBL/GenBank/DDBJ whole genome shotgun (WGS) entry which is preliminary data.</text>
</comment>
<comment type="similarity">
    <text evidence="2 12">Belongs to the DNA polymerase type-B family.</text>
</comment>
<evidence type="ECO:0000256" key="8">
    <source>
        <dbReference type="ARBA" id="ARBA00022833"/>
    </source>
</evidence>
<keyword evidence="6" id="KW-0479">Metal-binding</keyword>
<gene>
    <name evidence="18" type="ORF">BSTOLATCC_MIC24273</name>
</gene>
<dbReference type="InterPro" id="IPR012337">
    <property type="entry name" value="RNaseH-like_sf"/>
</dbReference>
<dbReference type="PANTHER" id="PTHR45861">
    <property type="entry name" value="DNA POLYMERASE ALPHA CATALYTIC SUBUNIT"/>
    <property type="match status" value="1"/>
</dbReference>
<proteinExistence type="inferred from homology"/>